<organism evidence="1">
    <name type="scientific">marine sediment metagenome</name>
    <dbReference type="NCBI Taxonomy" id="412755"/>
    <lineage>
        <taxon>unclassified sequences</taxon>
        <taxon>metagenomes</taxon>
        <taxon>ecological metagenomes</taxon>
    </lineage>
</organism>
<dbReference type="SUPFAM" id="SSF54060">
    <property type="entry name" value="His-Me finger endonucleases"/>
    <property type="match status" value="1"/>
</dbReference>
<dbReference type="AlphaFoldDB" id="X0TP06"/>
<dbReference type="EMBL" id="BARS01015387">
    <property type="protein sequence ID" value="GAF89887.1"/>
    <property type="molecule type" value="Genomic_DNA"/>
</dbReference>
<gene>
    <name evidence="1" type="ORF">S01H1_25468</name>
</gene>
<evidence type="ECO:0008006" key="2">
    <source>
        <dbReference type="Google" id="ProtNLM"/>
    </source>
</evidence>
<dbReference type="InterPro" id="IPR004211">
    <property type="entry name" value="Endonuclease_7"/>
</dbReference>
<dbReference type="Pfam" id="PF02945">
    <property type="entry name" value="Endonuclease_7"/>
    <property type="match status" value="1"/>
</dbReference>
<evidence type="ECO:0000313" key="1">
    <source>
        <dbReference type="EMBL" id="GAF89887.1"/>
    </source>
</evidence>
<dbReference type="InterPro" id="IPR038563">
    <property type="entry name" value="Endonuclease_7_sf"/>
</dbReference>
<comment type="caution">
    <text evidence="1">The sequence shown here is derived from an EMBL/GenBank/DDBJ whole genome shotgun (WGS) entry which is preliminary data.</text>
</comment>
<proteinExistence type="predicted"/>
<reference evidence="1" key="1">
    <citation type="journal article" date="2014" name="Front. Microbiol.">
        <title>High frequency of phylogenetically diverse reductive dehalogenase-homologous genes in deep subseafloor sedimentary metagenomes.</title>
        <authorList>
            <person name="Kawai M."/>
            <person name="Futagami T."/>
            <person name="Toyoda A."/>
            <person name="Takaki Y."/>
            <person name="Nishi S."/>
            <person name="Hori S."/>
            <person name="Arai W."/>
            <person name="Tsubouchi T."/>
            <person name="Morono Y."/>
            <person name="Uchiyama I."/>
            <person name="Ito T."/>
            <person name="Fujiyama A."/>
            <person name="Inagaki F."/>
            <person name="Takami H."/>
        </authorList>
    </citation>
    <scope>NUCLEOTIDE SEQUENCE</scope>
    <source>
        <strain evidence="1">Expedition CK06-06</strain>
    </source>
</reference>
<sequence>MKRQKACPKCNIIYHLTAEFFYPDKKGKNGLSSECKGCRRIAAKKYREKTKKGSKERHKKWYKENRDHILEQSRDRNLRVNFGMTLDDYDQMFEKQDGVCAICNCPETMTYKGVATHLSVDHNHITGEIRGLLCRDCNLELGHYETWTVKHELKIKIYLADGQ</sequence>
<dbReference type="InterPro" id="IPR044925">
    <property type="entry name" value="His-Me_finger_sf"/>
</dbReference>
<protein>
    <recommendedName>
        <fullName evidence="2">Recombination endonuclease VII</fullName>
    </recommendedName>
</protein>
<dbReference type="Gene3D" id="3.40.1800.10">
    <property type="entry name" value="His-Me finger endonucleases"/>
    <property type="match status" value="1"/>
</dbReference>
<name>X0TP06_9ZZZZ</name>
<accession>X0TP06</accession>